<proteinExistence type="predicted"/>
<keyword evidence="3 5" id="KW-1133">Transmembrane helix</keyword>
<protein>
    <submittedName>
        <fullName evidence="6">DoxX family protein</fullName>
    </submittedName>
</protein>
<evidence type="ECO:0000256" key="4">
    <source>
        <dbReference type="ARBA" id="ARBA00023136"/>
    </source>
</evidence>
<dbReference type="Proteomes" id="UP001172630">
    <property type="component" value="Unassembled WGS sequence"/>
</dbReference>
<feature type="transmembrane region" description="Helical" evidence="5">
    <location>
        <begin position="60"/>
        <end position="78"/>
    </location>
</feature>
<organism evidence="6 7">
    <name type="scientific">Rhizobium calliandrae</name>
    <dbReference type="NCBI Taxonomy" id="1312182"/>
    <lineage>
        <taxon>Bacteria</taxon>
        <taxon>Pseudomonadati</taxon>
        <taxon>Pseudomonadota</taxon>
        <taxon>Alphaproteobacteria</taxon>
        <taxon>Hyphomicrobiales</taxon>
        <taxon>Rhizobiaceae</taxon>
        <taxon>Rhizobium/Agrobacterium group</taxon>
        <taxon>Rhizobium</taxon>
    </lineage>
</organism>
<reference evidence="6" key="1">
    <citation type="submission" date="2023-06" db="EMBL/GenBank/DDBJ databases">
        <title>Phylogenetic Diversity of Rhizobium strains.</title>
        <authorList>
            <person name="Moura F.T."/>
            <person name="Helene L.C.F."/>
            <person name="Hungria M."/>
        </authorList>
    </citation>
    <scope>NUCLEOTIDE SEQUENCE</scope>
    <source>
        <strain evidence="6">CCGE524</strain>
    </source>
</reference>
<evidence type="ECO:0000313" key="6">
    <source>
        <dbReference type="EMBL" id="MDL2410523.1"/>
    </source>
</evidence>
<evidence type="ECO:0000256" key="3">
    <source>
        <dbReference type="ARBA" id="ARBA00022989"/>
    </source>
</evidence>
<dbReference type="Pfam" id="PF13564">
    <property type="entry name" value="DoxX_2"/>
    <property type="match status" value="1"/>
</dbReference>
<evidence type="ECO:0000256" key="2">
    <source>
        <dbReference type="ARBA" id="ARBA00022692"/>
    </source>
</evidence>
<keyword evidence="4 5" id="KW-0472">Membrane</keyword>
<dbReference type="EMBL" id="JARFYN010000087">
    <property type="protein sequence ID" value="MDL2410523.1"/>
    <property type="molecule type" value="Genomic_DNA"/>
</dbReference>
<comment type="subcellular location">
    <subcellularLocation>
        <location evidence="1">Membrane</location>
        <topology evidence="1">Multi-pass membrane protein</topology>
    </subcellularLocation>
</comment>
<evidence type="ECO:0000256" key="1">
    <source>
        <dbReference type="ARBA" id="ARBA00004141"/>
    </source>
</evidence>
<keyword evidence="7" id="KW-1185">Reference proteome</keyword>
<accession>A0ABT7KRA5</accession>
<evidence type="ECO:0000313" key="7">
    <source>
        <dbReference type="Proteomes" id="UP001172630"/>
    </source>
</evidence>
<feature type="transmembrane region" description="Helical" evidence="5">
    <location>
        <begin position="85"/>
        <end position="102"/>
    </location>
</feature>
<gene>
    <name evidence="6" type="ORF">PY650_34100</name>
</gene>
<comment type="caution">
    <text evidence="6">The sequence shown here is derived from an EMBL/GenBank/DDBJ whole genome shotgun (WGS) entry which is preliminary data.</text>
</comment>
<dbReference type="RefSeq" id="WP_285884413.1">
    <property type="nucleotide sequence ID" value="NZ_JARFYN010000087.1"/>
</dbReference>
<name>A0ABT7KRA5_9HYPH</name>
<keyword evidence="2 5" id="KW-0812">Transmembrane</keyword>
<feature type="transmembrane region" description="Helical" evidence="5">
    <location>
        <begin position="21"/>
        <end position="40"/>
    </location>
</feature>
<sequence>MAKSAVAEQSPTPSTPRWKTISFWVLRIAFALLLVAAGGSKLTGNEQMVQLFDAIGIGQWFRIFTGICELSTAILLLFPATIGIGALLGFGVMVGATIANIFILHHDFIHSSIPAIILALIAWTYRSQLLKLVRSGDRNS</sequence>
<evidence type="ECO:0000256" key="5">
    <source>
        <dbReference type="SAM" id="Phobius"/>
    </source>
</evidence>
<dbReference type="InterPro" id="IPR032808">
    <property type="entry name" value="DoxX"/>
</dbReference>
<feature type="transmembrane region" description="Helical" evidence="5">
    <location>
        <begin position="108"/>
        <end position="125"/>
    </location>
</feature>